<keyword evidence="1" id="KW-1133">Transmembrane helix</keyword>
<evidence type="ECO:0000313" key="3">
    <source>
        <dbReference type="Proteomes" id="UP000317496"/>
    </source>
</evidence>
<feature type="transmembrane region" description="Helical" evidence="1">
    <location>
        <begin position="88"/>
        <end position="106"/>
    </location>
</feature>
<feature type="transmembrane region" description="Helical" evidence="1">
    <location>
        <begin position="36"/>
        <end position="55"/>
    </location>
</feature>
<protein>
    <recommendedName>
        <fullName evidence="4">Nucleoside recognition protein</fullName>
    </recommendedName>
</protein>
<feature type="transmembrane region" description="Helical" evidence="1">
    <location>
        <begin position="62"/>
        <end position="82"/>
    </location>
</feature>
<feature type="transmembrane region" description="Helical" evidence="1">
    <location>
        <begin position="12"/>
        <end position="30"/>
    </location>
</feature>
<feature type="transmembrane region" description="Helical" evidence="1">
    <location>
        <begin position="118"/>
        <end position="139"/>
    </location>
</feature>
<feature type="transmembrane region" description="Helical" evidence="1">
    <location>
        <begin position="279"/>
        <end position="301"/>
    </location>
</feature>
<keyword evidence="3" id="KW-1185">Reference proteome</keyword>
<dbReference type="EMBL" id="CP041636">
    <property type="protein sequence ID" value="QDO97397.1"/>
    <property type="molecule type" value="Genomic_DNA"/>
</dbReference>
<evidence type="ECO:0000256" key="1">
    <source>
        <dbReference type="SAM" id="Phobius"/>
    </source>
</evidence>
<evidence type="ECO:0008006" key="4">
    <source>
        <dbReference type="Google" id="ProtNLM"/>
    </source>
</evidence>
<gene>
    <name evidence="2" type="ORF">FNB15_09030</name>
</gene>
<keyword evidence="1" id="KW-0812">Transmembrane</keyword>
<dbReference type="RefSeq" id="WP_144068378.1">
    <property type="nucleotide sequence ID" value="NZ_CP041636.1"/>
</dbReference>
<dbReference type="AlphaFoldDB" id="A0A516H0U9"/>
<dbReference type="OrthoDB" id="9797308at2"/>
<feature type="transmembrane region" description="Helical" evidence="1">
    <location>
        <begin position="168"/>
        <end position="193"/>
    </location>
</feature>
<name>A0A516H0U9_9PROT</name>
<organism evidence="2 3">
    <name type="scientific">Ferrovibrio terrae</name>
    <dbReference type="NCBI Taxonomy" id="2594003"/>
    <lineage>
        <taxon>Bacteria</taxon>
        <taxon>Pseudomonadati</taxon>
        <taxon>Pseudomonadota</taxon>
        <taxon>Alphaproteobacteria</taxon>
        <taxon>Rhodospirillales</taxon>
        <taxon>Rhodospirillaceae</taxon>
        <taxon>Ferrovibrio</taxon>
    </lineage>
</organism>
<accession>A0A516H0U9</accession>
<evidence type="ECO:0000313" key="2">
    <source>
        <dbReference type="EMBL" id="QDO97397.1"/>
    </source>
</evidence>
<reference evidence="2 3" key="1">
    <citation type="submission" date="2019-07" db="EMBL/GenBank/DDBJ databases">
        <title>Genome sequencing for Ferrovibrio sp. K5.</title>
        <authorList>
            <person name="Park S.-J."/>
        </authorList>
    </citation>
    <scope>NUCLEOTIDE SEQUENCE [LARGE SCALE GENOMIC DNA]</scope>
    <source>
        <strain evidence="2 3">K5</strain>
    </source>
</reference>
<keyword evidence="1" id="KW-0472">Membrane</keyword>
<dbReference type="KEGG" id="fer:FNB15_09030"/>
<proteinExistence type="predicted"/>
<dbReference type="Proteomes" id="UP000317496">
    <property type="component" value="Chromosome"/>
</dbReference>
<sequence length="313" mass="33317">MRAYLNSRLQTSLRVFWQLIKIMVPVMLAVKIAAELGLIAALGPLLAPMMALLGLPAEAGLVLVAAFTIGIYGGLGALPLLADAGVTVAQLSIVCSMMLFCHALPMEQAIVRKAGASFWFTAGLRLVAALLYAALIAAICRATGWLSEPADAGLLHRMASPTAGWSDWLVSSLISLAATFVIIVALILLLDLFERSGTTRRFTAAIMPLLRLSGLSRDLAPVTTVGVLLGLTYGGGLIIKEAQEKNFEPKMRVLALCWISLGHSLIEDTGLMLAVGADIWVILVFRVILILLLIRLVALAMDAVPALVKRLAV</sequence>